<feature type="domain" description="N-acetyltransferase" evidence="4">
    <location>
        <begin position="6"/>
        <end position="170"/>
    </location>
</feature>
<protein>
    <submittedName>
        <fullName evidence="5">GNAT family N-acetyltransferase</fullName>
        <ecNumber evidence="5">2.3.1.-</ecNumber>
    </submittedName>
</protein>
<evidence type="ECO:0000256" key="3">
    <source>
        <dbReference type="SAM" id="MobiDB-lite"/>
    </source>
</evidence>
<dbReference type="PANTHER" id="PTHR43877">
    <property type="entry name" value="AMINOALKYLPHOSPHONATE N-ACETYLTRANSFERASE-RELATED-RELATED"/>
    <property type="match status" value="1"/>
</dbReference>
<keyword evidence="1 5" id="KW-0808">Transferase</keyword>
<dbReference type="Gene3D" id="3.40.630.30">
    <property type="match status" value="1"/>
</dbReference>
<dbReference type="EMBL" id="CP162511">
    <property type="protein sequence ID" value="XDI06081.1"/>
    <property type="molecule type" value="Genomic_DNA"/>
</dbReference>
<dbReference type="PROSITE" id="PS51186">
    <property type="entry name" value="GNAT"/>
    <property type="match status" value="1"/>
</dbReference>
<keyword evidence="2 5" id="KW-0012">Acyltransferase</keyword>
<evidence type="ECO:0000313" key="5">
    <source>
        <dbReference type="EMBL" id="XDI06081.1"/>
    </source>
</evidence>
<organism evidence="5">
    <name type="scientific">Herbiconiux sp. A18JL235</name>
    <dbReference type="NCBI Taxonomy" id="3152363"/>
    <lineage>
        <taxon>Bacteria</taxon>
        <taxon>Bacillati</taxon>
        <taxon>Actinomycetota</taxon>
        <taxon>Actinomycetes</taxon>
        <taxon>Micrococcales</taxon>
        <taxon>Microbacteriaceae</taxon>
        <taxon>Herbiconiux</taxon>
    </lineage>
</organism>
<dbReference type="InterPro" id="IPR016181">
    <property type="entry name" value="Acyl_CoA_acyltransferase"/>
</dbReference>
<feature type="compositionally biased region" description="Basic and acidic residues" evidence="3">
    <location>
        <begin position="158"/>
        <end position="167"/>
    </location>
</feature>
<dbReference type="GO" id="GO:0016747">
    <property type="term" value="F:acyltransferase activity, transferring groups other than amino-acyl groups"/>
    <property type="evidence" value="ECO:0007669"/>
    <property type="project" value="InterPro"/>
</dbReference>
<dbReference type="CDD" id="cd04301">
    <property type="entry name" value="NAT_SF"/>
    <property type="match status" value="1"/>
</dbReference>
<reference evidence="5" key="1">
    <citation type="submission" date="2024-05" db="EMBL/GenBank/DDBJ databases">
        <title>Herbiconiux sp. A18JL235.</title>
        <authorList>
            <person name="Zhang G."/>
        </authorList>
    </citation>
    <scope>NUCLEOTIDE SEQUENCE</scope>
    <source>
        <strain evidence="5">A18JL235</strain>
    </source>
</reference>
<proteinExistence type="predicted"/>
<dbReference type="SUPFAM" id="SSF55729">
    <property type="entry name" value="Acyl-CoA N-acyltransferases (Nat)"/>
    <property type="match status" value="1"/>
</dbReference>
<evidence type="ECO:0000256" key="1">
    <source>
        <dbReference type="ARBA" id="ARBA00022679"/>
    </source>
</evidence>
<sequence>MSQRGFEVRRTTEDDWAEVRALRLEMLTDTPLAYLETLEHAHRRSEAEWRAWAREGSSASSITVAAIADDGRWVGTMLSKVPVGSPGAFLYGVYVAPSHRGRAAGVTDALLDEIEAWAAGRGDTLSLEVHEHNARAIAAYRARGFTETGTTRPYPLDRTTRELEMRKHLTSPAR</sequence>
<name>A0AB39BIW3_9MICO</name>
<dbReference type="PANTHER" id="PTHR43877:SF2">
    <property type="entry name" value="AMINOALKYLPHOSPHONATE N-ACETYLTRANSFERASE-RELATED"/>
    <property type="match status" value="1"/>
</dbReference>
<dbReference type="RefSeq" id="WP_368498470.1">
    <property type="nucleotide sequence ID" value="NZ_CP162511.1"/>
</dbReference>
<accession>A0AB39BIW3</accession>
<dbReference type="InterPro" id="IPR000182">
    <property type="entry name" value="GNAT_dom"/>
</dbReference>
<feature type="region of interest" description="Disordered" evidence="3">
    <location>
        <begin position="148"/>
        <end position="174"/>
    </location>
</feature>
<dbReference type="Pfam" id="PF00583">
    <property type="entry name" value="Acetyltransf_1"/>
    <property type="match status" value="1"/>
</dbReference>
<evidence type="ECO:0000256" key="2">
    <source>
        <dbReference type="ARBA" id="ARBA00023315"/>
    </source>
</evidence>
<gene>
    <name evidence="5" type="ORF">ABFY20_02985</name>
</gene>
<evidence type="ECO:0000259" key="4">
    <source>
        <dbReference type="PROSITE" id="PS51186"/>
    </source>
</evidence>
<dbReference type="InterPro" id="IPR050832">
    <property type="entry name" value="Bact_Acetyltransf"/>
</dbReference>
<dbReference type="AlphaFoldDB" id="A0AB39BIW3"/>
<dbReference type="EC" id="2.3.1.-" evidence="5"/>